<keyword evidence="1" id="KW-0732">Signal</keyword>
<proteinExistence type="predicted"/>
<gene>
    <name evidence="2" type="ORF">PGTUg99_006013</name>
</gene>
<evidence type="ECO:0000256" key="1">
    <source>
        <dbReference type="SAM" id="SignalP"/>
    </source>
</evidence>
<evidence type="ECO:0000313" key="3">
    <source>
        <dbReference type="Proteomes" id="UP000325313"/>
    </source>
</evidence>
<protein>
    <recommendedName>
        <fullName evidence="4">Secreted protein</fullName>
    </recommendedName>
</protein>
<sequence length="98" mass="11298">MNLCQLIFLVFFPFPLSPRLALCISSTPVSQMEEDTLYGTNLSKGVHTEKLLASCKETPVHQDRSNIWNDFSILWICQKKFLNLPRMSSSLKRFAFLD</sequence>
<accession>A0A5B0NED7</accession>
<feature type="signal peptide" evidence="1">
    <location>
        <begin position="1"/>
        <end position="21"/>
    </location>
</feature>
<name>A0A5B0NED7_PUCGR</name>
<dbReference type="AlphaFoldDB" id="A0A5B0NED7"/>
<evidence type="ECO:0008006" key="4">
    <source>
        <dbReference type="Google" id="ProtNLM"/>
    </source>
</evidence>
<evidence type="ECO:0000313" key="2">
    <source>
        <dbReference type="EMBL" id="KAA1086119.1"/>
    </source>
</evidence>
<dbReference type="EMBL" id="VDEP01000413">
    <property type="protein sequence ID" value="KAA1086119.1"/>
    <property type="molecule type" value="Genomic_DNA"/>
</dbReference>
<reference evidence="2 3" key="1">
    <citation type="submission" date="2019-05" db="EMBL/GenBank/DDBJ databases">
        <title>Emergence of the Ug99 lineage of the wheat stem rust pathogen through somatic hybridization.</title>
        <authorList>
            <person name="Li F."/>
            <person name="Upadhyaya N.M."/>
            <person name="Sperschneider J."/>
            <person name="Matny O."/>
            <person name="Nguyen-Phuc H."/>
            <person name="Mago R."/>
            <person name="Raley C."/>
            <person name="Miller M.E."/>
            <person name="Silverstein K.A.T."/>
            <person name="Henningsen E."/>
            <person name="Hirsch C.D."/>
            <person name="Visser B."/>
            <person name="Pretorius Z.A."/>
            <person name="Steffenson B.J."/>
            <person name="Schwessinger B."/>
            <person name="Dodds P.N."/>
            <person name="Figueroa M."/>
        </authorList>
    </citation>
    <scope>NUCLEOTIDE SEQUENCE [LARGE SCALE GENOMIC DNA]</scope>
    <source>
        <strain evidence="2 3">Ug99</strain>
    </source>
</reference>
<comment type="caution">
    <text evidence="2">The sequence shown here is derived from an EMBL/GenBank/DDBJ whole genome shotgun (WGS) entry which is preliminary data.</text>
</comment>
<feature type="chain" id="PRO_5023150296" description="Secreted protein" evidence="1">
    <location>
        <begin position="22"/>
        <end position="98"/>
    </location>
</feature>
<organism evidence="2 3">
    <name type="scientific">Puccinia graminis f. sp. tritici</name>
    <dbReference type="NCBI Taxonomy" id="56615"/>
    <lineage>
        <taxon>Eukaryota</taxon>
        <taxon>Fungi</taxon>
        <taxon>Dikarya</taxon>
        <taxon>Basidiomycota</taxon>
        <taxon>Pucciniomycotina</taxon>
        <taxon>Pucciniomycetes</taxon>
        <taxon>Pucciniales</taxon>
        <taxon>Pucciniaceae</taxon>
        <taxon>Puccinia</taxon>
    </lineage>
</organism>
<dbReference type="Proteomes" id="UP000325313">
    <property type="component" value="Unassembled WGS sequence"/>
</dbReference>